<dbReference type="PANTHER" id="PTHR30437">
    <property type="entry name" value="TRANSCRIPTION ELONGATION FACTOR GREA"/>
    <property type="match status" value="1"/>
</dbReference>
<gene>
    <name evidence="8 11" type="primary">greA</name>
    <name evidence="11" type="ORF">DYP60_08910</name>
</gene>
<dbReference type="GO" id="GO:0006354">
    <property type="term" value="P:DNA-templated transcription elongation"/>
    <property type="evidence" value="ECO:0007669"/>
    <property type="project" value="TreeGrafter"/>
</dbReference>
<evidence type="ECO:0000256" key="7">
    <source>
        <dbReference type="ARBA" id="ARBA00030776"/>
    </source>
</evidence>
<dbReference type="InterPro" id="IPR022691">
    <property type="entry name" value="Tscrpt_elong_fac_GreA/B_N"/>
</dbReference>
<keyword evidence="4 8" id="KW-0238">DNA-binding</keyword>
<dbReference type="EMBL" id="QUWK01000008">
    <property type="protein sequence ID" value="RFU94622.1"/>
    <property type="molecule type" value="Genomic_DNA"/>
</dbReference>
<dbReference type="Proteomes" id="UP000264002">
    <property type="component" value="Unassembled WGS sequence"/>
</dbReference>
<keyword evidence="5 8" id="KW-0804">Transcription</keyword>
<evidence type="ECO:0000313" key="11">
    <source>
        <dbReference type="EMBL" id="RFU94622.1"/>
    </source>
</evidence>
<evidence type="ECO:0000256" key="1">
    <source>
        <dbReference type="ARBA" id="ARBA00008213"/>
    </source>
</evidence>
<evidence type="ECO:0000256" key="3">
    <source>
        <dbReference type="ARBA" id="ARBA00023015"/>
    </source>
</evidence>
<evidence type="ECO:0000259" key="9">
    <source>
        <dbReference type="Pfam" id="PF01272"/>
    </source>
</evidence>
<dbReference type="GO" id="GO:0003677">
    <property type="term" value="F:DNA binding"/>
    <property type="evidence" value="ECO:0007669"/>
    <property type="project" value="UniProtKB-UniRule"/>
</dbReference>
<dbReference type="HAMAP" id="MF_00105">
    <property type="entry name" value="GreA_GreB"/>
    <property type="match status" value="1"/>
</dbReference>
<evidence type="ECO:0000259" key="10">
    <source>
        <dbReference type="Pfam" id="PF03449"/>
    </source>
</evidence>
<feature type="domain" description="Transcription elongation factor GreA/GreB N-terminal" evidence="10">
    <location>
        <begin position="753"/>
        <end position="821"/>
    </location>
</feature>
<keyword evidence="3 8" id="KW-0805">Transcription regulation</keyword>
<comment type="caution">
    <text evidence="11">The sequence shown here is derived from an EMBL/GenBank/DDBJ whole genome shotgun (WGS) entry which is preliminary data.</text>
</comment>
<protein>
    <recommendedName>
        <fullName evidence="2 8">Transcription elongation factor GreA</fullName>
    </recommendedName>
    <alternativeName>
        <fullName evidence="7 8">Transcript cleavage factor GreA</fullName>
    </alternativeName>
</protein>
<reference evidence="12" key="1">
    <citation type="submission" date="2018-08" db="EMBL/GenBank/DDBJ databases">
        <authorList>
            <person name="Grouzdev D.S."/>
            <person name="Krutkina M.S."/>
        </authorList>
    </citation>
    <scope>NUCLEOTIDE SEQUENCE [LARGE SCALE GENOMIC DNA]</scope>
    <source>
        <strain evidence="12">4-11</strain>
    </source>
</reference>
<dbReference type="SUPFAM" id="SSF46557">
    <property type="entry name" value="GreA transcript cleavage protein, N-terminal domain"/>
    <property type="match status" value="1"/>
</dbReference>
<organism evidence="11 12">
    <name type="scientific">Sphaerochaeta halotolerans</name>
    <dbReference type="NCBI Taxonomy" id="2293840"/>
    <lineage>
        <taxon>Bacteria</taxon>
        <taxon>Pseudomonadati</taxon>
        <taxon>Spirochaetota</taxon>
        <taxon>Spirochaetia</taxon>
        <taxon>Spirochaetales</taxon>
        <taxon>Sphaerochaetaceae</taxon>
        <taxon>Sphaerochaeta</taxon>
    </lineage>
</organism>
<dbReference type="SUPFAM" id="SSF48452">
    <property type="entry name" value="TPR-like"/>
    <property type="match status" value="1"/>
</dbReference>
<keyword evidence="11" id="KW-0648">Protein biosynthesis</keyword>
<keyword evidence="12" id="KW-1185">Reference proteome</keyword>
<dbReference type="InterPro" id="IPR028624">
    <property type="entry name" value="Tscrpt_elong_fac_GreA/B"/>
</dbReference>
<name>A0A372MFR3_9SPIR</name>
<dbReference type="InterPro" id="IPR001437">
    <property type="entry name" value="Tscrpt_elong_fac_GreA/B_C"/>
</dbReference>
<evidence type="ECO:0000256" key="2">
    <source>
        <dbReference type="ARBA" id="ARBA00013729"/>
    </source>
</evidence>
<dbReference type="InterPro" id="IPR023459">
    <property type="entry name" value="Tscrpt_elong_fac_GreA/B_fam"/>
</dbReference>
<dbReference type="Pfam" id="PF03449">
    <property type="entry name" value="GreA_GreB_N"/>
    <property type="match status" value="1"/>
</dbReference>
<dbReference type="Gene3D" id="1.25.40.10">
    <property type="entry name" value="Tetratricopeptide repeat domain"/>
    <property type="match status" value="1"/>
</dbReference>
<dbReference type="InterPro" id="IPR036805">
    <property type="entry name" value="Tscrpt_elong_fac_GreA/B_N_sf"/>
</dbReference>
<dbReference type="NCBIfam" id="NF011309">
    <property type="entry name" value="PRK14720.1"/>
    <property type="match status" value="1"/>
</dbReference>
<dbReference type="FunFam" id="1.10.287.180:FF:000001">
    <property type="entry name" value="Transcription elongation factor GreA"/>
    <property type="match status" value="1"/>
</dbReference>
<dbReference type="PROSITE" id="PS00829">
    <property type="entry name" value="GREAB_1"/>
    <property type="match status" value="1"/>
</dbReference>
<dbReference type="GO" id="GO:0032784">
    <property type="term" value="P:regulation of DNA-templated transcription elongation"/>
    <property type="evidence" value="ECO:0007669"/>
    <property type="project" value="UniProtKB-UniRule"/>
</dbReference>
<evidence type="ECO:0000256" key="5">
    <source>
        <dbReference type="ARBA" id="ARBA00023163"/>
    </source>
</evidence>
<comment type="function">
    <text evidence="6 8">Necessary for efficient RNA polymerase transcription elongation past template-encoded arresting sites. The arresting sites in DNA have the property of trapping a certain fraction of elongating RNA polymerases that pass through, resulting in locked ternary complexes. Cleavage of the nascent transcript by cleavage factors such as GreA or GreB allows the resumption of elongation from the new 3'terminus. GreA releases sequences of 2 to 3 nucleotides.</text>
</comment>
<dbReference type="Gene3D" id="3.10.50.30">
    <property type="entry name" value="Transcription elongation factor, GreA/GreB, C-terminal domain"/>
    <property type="match status" value="1"/>
</dbReference>
<evidence type="ECO:0000256" key="8">
    <source>
        <dbReference type="HAMAP-Rule" id="MF_00105"/>
    </source>
</evidence>
<dbReference type="RefSeq" id="WP_117330655.1">
    <property type="nucleotide sequence ID" value="NZ_QUWK01000008.1"/>
</dbReference>
<dbReference type="GO" id="GO:0003746">
    <property type="term" value="F:translation elongation factor activity"/>
    <property type="evidence" value="ECO:0007669"/>
    <property type="project" value="UniProtKB-KW"/>
</dbReference>
<dbReference type="AlphaFoldDB" id="A0A372MFR3"/>
<keyword evidence="11" id="KW-0251">Elongation factor</keyword>
<sequence length="906" mass="104627">MGFQEIENLLKEEQWTRSTVTTYTTSSFQKLDKHISEMDEEQKTEVKSLCDKHLNEKERNSIIAMYISGSIQLERRGADDYLQLLNLIEMFMEAKKWNIVEYLSQKILSRNENKHALRLLADSYEQMGKEEEKFQLWERLVKVDYEEVEIIRQLATHAKQKGNKDKAISFYKKGIHRLIKKKDVSSVRAMFTALLELEEDNFGYFISIADQVSAVSRSTAVALLRDLENASKDDIDHQIECQKKMLALDREDTFARENLIKSYKTKYKNHSRLKSCLESSALTSNINRDILHSIEDFETNIAFDKGTFVFQNSTNRIGRIRSIDESDVIVDFAGQPNKDGSRMSTSMAFKSLQALPKNHIWVLKSALPREKLSKKVQEDIPWTLKTLMASNGGKINLKEIKNELVPSILDVKEWTPWLNQAKKELMTNPLFDLSGNDVDTYILRSTPVSYEEKQLQVFRNEKNIYDKIKSLKDFIAAKGDVESDFFFEMVRYFSDLFFEENGAFKPIVVSNDITFSCYLLLEDLVKHQHMNFINYPDALTFSMLYERCDNVEATFAAIKDPELKKAFIDHVVEEIPGWEKILAVLFDSYLTGYIPDIYKQKKKYSALAGIYNDAVENFKEKGNTLIYLLKNGEKKYWEKAGVSAEQLLYTELQLLDYTNRCIDNRKEVQENRKNAKTLMGILFDEHAVLNFIAEGQEERAQKIYSLVANVFNLPGGKKIEIKHAISEKFPSFKFFDEVEPINKQSVFPTGLFCTPSSLAAKKKEIDHIQHVELPEVAKEIGEARELGDLRENSEYKYGKEKQNLLNNTLRRLSEEVDRATVITKDKVDSSKIGFGTKVVMMDNINAEEVTFTIMGPWESNPNENVINLLAPFGRALLNHKVGERFTFTLNDQNYDFTVKSISVVDF</sequence>
<dbReference type="Gene3D" id="1.10.287.180">
    <property type="entry name" value="Transcription elongation factor, GreA/GreB, N-terminal domain"/>
    <property type="match status" value="1"/>
</dbReference>
<proteinExistence type="inferred from homology"/>
<evidence type="ECO:0000256" key="4">
    <source>
        <dbReference type="ARBA" id="ARBA00023125"/>
    </source>
</evidence>
<feature type="domain" description="Transcription elongation factor GreA/GreB C-terminal" evidence="9">
    <location>
        <begin position="829"/>
        <end position="902"/>
    </location>
</feature>
<dbReference type="InterPro" id="IPR018151">
    <property type="entry name" value="TF_GreA/GreB_CS"/>
</dbReference>
<dbReference type="InterPro" id="IPR011990">
    <property type="entry name" value="TPR-like_helical_dom_sf"/>
</dbReference>
<dbReference type="PANTHER" id="PTHR30437:SF4">
    <property type="entry name" value="TRANSCRIPTION ELONGATION FACTOR GREA"/>
    <property type="match status" value="1"/>
</dbReference>
<dbReference type="SUPFAM" id="SSF54534">
    <property type="entry name" value="FKBP-like"/>
    <property type="match status" value="1"/>
</dbReference>
<dbReference type="GO" id="GO:0070063">
    <property type="term" value="F:RNA polymerase binding"/>
    <property type="evidence" value="ECO:0007669"/>
    <property type="project" value="InterPro"/>
</dbReference>
<evidence type="ECO:0000256" key="6">
    <source>
        <dbReference type="ARBA" id="ARBA00024916"/>
    </source>
</evidence>
<evidence type="ECO:0000313" key="12">
    <source>
        <dbReference type="Proteomes" id="UP000264002"/>
    </source>
</evidence>
<reference evidence="11 12" key="2">
    <citation type="submission" date="2018-09" db="EMBL/GenBank/DDBJ databases">
        <title>Genome of Sphaerochaeta halotolerans strain 4-11.</title>
        <authorList>
            <person name="Nazina T.N."/>
            <person name="Sokolova D.S."/>
        </authorList>
    </citation>
    <scope>NUCLEOTIDE SEQUENCE [LARGE SCALE GENOMIC DNA]</scope>
    <source>
        <strain evidence="11 12">4-11</strain>
    </source>
</reference>
<dbReference type="Pfam" id="PF01272">
    <property type="entry name" value="GreA_GreB"/>
    <property type="match status" value="1"/>
</dbReference>
<accession>A0A372MFR3</accession>
<comment type="similarity">
    <text evidence="1 8">Belongs to the GreA/GreB family.</text>
</comment>
<dbReference type="InterPro" id="IPR036953">
    <property type="entry name" value="GreA/GreB_C_sf"/>
</dbReference>